<keyword evidence="2" id="KW-1185">Reference proteome</keyword>
<comment type="caution">
    <text evidence="1">The sequence shown here is derived from an EMBL/GenBank/DDBJ whole genome shotgun (WGS) entry which is preliminary data.</text>
</comment>
<evidence type="ECO:0000313" key="2">
    <source>
        <dbReference type="Proteomes" id="UP000294937"/>
    </source>
</evidence>
<gene>
    <name evidence="1" type="ORF">EDD58_103407</name>
</gene>
<dbReference type="RefSeq" id="WP_131924351.1">
    <property type="nucleotide sequence ID" value="NZ_SMAG01000003.1"/>
</dbReference>
<accession>A0A4R3L6D6</accession>
<dbReference type="OrthoDB" id="1495383at2"/>
<evidence type="ECO:0000313" key="1">
    <source>
        <dbReference type="EMBL" id="TCS94982.1"/>
    </source>
</evidence>
<organism evidence="1 2">
    <name type="scientific">Hazenella coriacea</name>
    <dbReference type="NCBI Taxonomy" id="1179467"/>
    <lineage>
        <taxon>Bacteria</taxon>
        <taxon>Bacillati</taxon>
        <taxon>Bacillota</taxon>
        <taxon>Bacilli</taxon>
        <taxon>Bacillales</taxon>
        <taxon>Thermoactinomycetaceae</taxon>
        <taxon>Hazenella</taxon>
    </lineage>
</organism>
<sequence length="150" mass="17213">MQYLLYKLNDVGFTFSPGEKTLTVLNDLLNKFSTSQMFNLIWRSVKDASAFYLSKNVNKRHAANVAISSIQKYGEKAIADGWIIKGYQREFNLLQTSVSEVLYNRVLQIGRLGFESPPSIDFIESKLNELIQLATPEQNKSKEKEEKKKK</sequence>
<dbReference type="Proteomes" id="UP000294937">
    <property type="component" value="Unassembled WGS sequence"/>
</dbReference>
<proteinExistence type="predicted"/>
<dbReference type="EMBL" id="SMAG01000003">
    <property type="protein sequence ID" value="TCS94982.1"/>
    <property type="molecule type" value="Genomic_DNA"/>
</dbReference>
<dbReference type="AlphaFoldDB" id="A0A4R3L6D6"/>
<name>A0A4R3L6D6_9BACL</name>
<protein>
    <submittedName>
        <fullName evidence="1">Uncharacterized protein</fullName>
    </submittedName>
</protein>
<reference evidence="1 2" key="1">
    <citation type="submission" date="2019-03" db="EMBL/GenBank/DDBJ databases">
        <title>Genomic Encyclopedia of Type Strains, Phase IV (KMG-IV): sequencing the most valuable type-strain genomes for metagenomic binning, comparative biology and taxonomic classification.</title>
        <authorList>
            <person name="Goeker M."/>
        </authorList>
    </citation>
    <scope>NUCLEOTIDE SEQUENCE [LARGE SCALE GENOMIC DNA]</scope>
    <source>
        <strain evidence="1 2">DSM 45707</strain>
    </source>
</reference>